<name>A0AAV7WBT3_PLEWA</name>
<dbReference type="Proteomes" id="UP001066276">
    <property type="component" value="Chromosome 1_2"/>
</dbReference>
<organism evidence="2 3">
    <name type="scientific">Pleurodeles waltl</name>
    <name type="common">Iberian ribbed newt</name>
    <dbReference type="NCBI Taxonomy" id="8319"/>
    <lineage>
        <taxon>Eukaryota</taxon>
        <taxon>Metazoa</taxon>
        <taxon>Chordata</taxon>
        <taxon>Craniata</taxon>
        <taxon>Vertebrata</taxon>
        <taxon>Euteleostomi</taxon>
        <taxon>Amphibia</taxon>
        <taxon>Batrachia</taxon>
        <taxon>Caudata</taxon>
        <taxon>Salamandroidea</taxon>
        <taxon>Salamandridae</taxon>
        <taxon>Pleurodelinae</taxon>
        <taxon>Pleurodeles</taxon>
    </lineage>
</organism>
<feature type="region of interest" description="Disordered" evidence="1">
    <location>
        <begin position="1"/>
        <end position="37"/>
    </location>
</feature>
<gene>
    <name evidence="2" type="ORF">NDU88_005835</name>
</gene>
<reference evidence="2" key="1">
    <citation type="journal article" date="2022" name="bioRxiv">
        <title>Sequencing and chromosome-scale assembly of the giantPleurodeles waltlgenome.</title>
        <authorList>
            <person name="Brown T."/>
            <person name="Elewa A."/>
            <person name="Iarovenko S."/>
            <person name="Subramanian E."/>
            <person name="Araus A.J."/>
            <person name="Petzold A."/>
            <person name="Susuki M."/>
            <person name="Suzuki K.-i.T."/>
            <person name="Hayashi T."/>
            <person name="Toyoda A."/>
            <person name="Oliveira C."/>
            <person name="Osipova E."/>
            <person name="Leigh N.D."/>
            <person name="Simon A."/>
            <person name="Yun M.H."/>
        </authorList>
    </citation>
    <scope>NUCLEOTIDE SEQUENCE</scope>
    <source>
        <strain evidence="2">20211129_DDA</strain>
        <tissue evidence="2">Liver</tissue>
    </source>
</reference>
<keyword evidence="3" id="KW-1185">Reference proteome</keyword>
<dbReference type="AlphaFoldDB" id="A0AAV7WBT3"/>
<dbReference type="EMBL" id="JANPWB010000002">
    <property type="protein sequence ID" value="KAJ1210471.1"/>
    <property type="molecule type" value="Genomic_DNA"/>
</dbReference>
<protein>
    <submittedName>
        <fullName evidence="2">Uncharacterized protein</fullName>
    </submittedName>
</protein>
<accession>A0AAV7WBT3</accession>
<sequence>MSVRVRAASSGIQRAGDREAALPRNRRVTTGDLGDRCRSSTEEHRLARSGGIESGECGVIVWGFGGLRGR</sequence>
<evidence type="ECO:0000313" key="3">
    <source>
        <dbReference type="Proteomes" id="UP001066276"/>
    </source>
</evidence>
<evidence type="ECO:0000256" key="1">
    <source>
        <dbReference type="SAM" id="MobiDB-lite"/>
    </source>
</evidence>
<proteinExistence type="predicted"/>
<comment type="caution">
    <text evidence="2">The sequence shown here is derived from an EMBL/GenBank/DDBJ whole genome shotgun (WGS) entry which is preliminary data.</text>
</comment>
<evidence type="ECO:0000313" key="2">
    <source>
        <dbReference type="EMBL" id="KAJ1210471.1"/>
    </source>
</evidence>